<reference evidence="2 3" key="1">
    <citation type="submission" date="2020-07" db="EMBL/GenBank/DDBJ databases">
        <title>Ralstonia phages.</title>
        <authorList>
            <person name="Trotereau A."/>
            <person name="Boyer C."/>
            <person name="Torres-Barcelo C."/>
        </authorList>
    </citation>
    <scope>NUCLEOTIDE SEQUENCE [LARGE SCALE GENOMIC DNA]</scope>
</reference>
<evidence type="ECO:0000313" key="2">
    <source>
        <dbReference type="EMBL" id="QMV33008.1"/>
    </source>
</evidence>
<evidence type="ECO:0000313" key="3">
    <source>
        <dbReference type="Proteomes" id="UP000515604"/>
    </source>
</evidence>
<feature type="coiled-coil region" evidence="1">
    <location>
        <begin position="197"/>
        <end position="231"/>
    </location>
</feature>
<sequence>MKNEKKAAKAWGHNELAHDLAEHLRGASDRLVWTDMQLGPSGSPRPDAYTVPRSYSRFMPVAYECKVSVADFRRDITAGKWTSYLQFAAGVMFCVPAGLISKDDIPNGCGLMVRNETGWRTVKGPTMRAVDNLPRDAWIKLLLDGMHLMTGQRIARGINEWTLEARVREKFGHTMADLVRSRRDAEGQFEYQTEMLKNAAEEARKLYQEQMAKARDRVEKDIAEISAERREMAVALGLPETASVRTIVNRALEVRQRLDRDNEIRRLKNALDAVQSSLTHALEPIKLPQAAA</sequence>
<name>A0A7G5B9N5_9CAUD</name>
<organism evidence="2 3">
    <name type="scientific">Ralstonia phage Eline</name>
    <dbReference type="NCBI Taxonomy" id="2759724"/>
    <lineage>
        <taxon>Viruses</taxon>
        <taxon>Duplodnaviria</taxon>
        <taxon>Heunggongvirae</taxon>
        <taxon>Uroviricota</taxon>
        <taxon>Caudoviricetes</taxon>
        <taxon>Cimandefvirus</taxon>
        <taxon>Cimandefvirus eline</taxon>
    </lineage>
</organism>
<accession>A0A7G5B9N5</accession>
<proteinExistence type="predicted"/>
<dbReference type="Proteomes" id="UP000515604">
    <property type="component" value="Segment"/>
</dbReference>
<evidence type="ECO:0008006" key="4">
    <source>
        <dbReference type="Google" id="ProtNLM"/>
    </source>
</evidence>
<keyword evidence="3" id="KW-1185">Reference proteome</keyword>
<keyword evidence="1" id="KW-0175">Coiled coil</keyword>
<dbReference type="EMBL" id="MT740736">
    <property type="protein sequence ID" value="QMV33008.1"/>
    <property type="molecule type" value="Genomic_DNA"/>
</dbReference>
<evidence type="ECO:0000256" key="1">
    <source>
        <dbReference type="SAM" id="Coils"/>
    </source>
</evidence>
<gene>
    <name evidence="2" type="ORF">3Fb_00005</name>
</gene>
<protein>
    <recommendedName>
        <fullName evidence="4">MmcB family DNA repair protein</fullName>
    </recommendedName>
</protein>